<gene>
    <name evidence="3" type="primary">LOC114334696</name>
</gene>
<dbReference type="GO" id="GO:0060271">
    <property type="term" value="P:cilium assembly"/>
    <property type="evidence" value="ECO:0007669"/>
    <property type="project" value="TreeGrafter"/>
</dbReference>
<protein>
    <submittedName>
        <fullName evidence="3">Cilia- and flagella-associated protein 161-like isoform X1</fullName>
    </submittedName>
</protein>
<evidence type="ECO:0000313" key="1">
    <source>
        <dbReference type="EnsemblMetazoa" id="XP_050499926.1"/>
    </source>
</evidence>
<proteinExistence type="predicted"/>
<dbReference type="InParanoid" id="A0A6P7G0L3"/>
<reference evidence="3" key="1">
    <citation type="submission" date="2025-04" db="UniProtKB">
        <authorList>
            <consortium name="RefSeq"/>
        </authorList>
    </citation>
    <scope>IDENTIFICATION</scope>
    <source>
        <tissue evidence="3">Whole insect</tissue>
    </source>
</reference>
<organism evidence="3">
    <name type="scientific">Diabrotica virgifera virgifera</name>
    <name type="common">western corn rootworm</name>
    <dbReference type="NCBI Taxonomy" id="50390"/>
    <lineage>
        <taxon>Eukaryota</taxon>
        <taxon>Metazoa</taxon>
        <taxon>Ecdysozoa</taxon>
        <taxon>Arthropoda</taxon>
        <taxon>Hexapoda</taxon>
        <taxon>Insecta</taxon>
        <taxon>Pterygota</taxon>
        <taxon>Neoptera</taxon>
        <taxon>Endopterygota</taxon>
        <taxon>Coleoptera</taxon>
        <taxon>Polyphaga</taxon>
        <taxon>Cucujiformia</taxon>
        <taxon>Chrysomeloidea</taxon>
        <taxon>Chrysomelidae</taxon>
        <taxon>Galerucinae</taxon>
        <taxon>Diabroticina</taxon>
        <taxon>Diabroticites</taxon>
        <taxon>Diabrotica</taxon>
    </lineage>
</organism>
<sequence length="303" mass="35093">MKCNCDKKRSLKNDHDDGSMFQNRIIYSLPVHIGMWDEEMALRDEKMRITAYKRDNCQLLIQKTKKMFKNVLKATVLAIESPFVLYGQNYQLRACDVITQDSSGLYLSGVINERDIDYVQHFKHGCGLSASQQKQPCIRNTFKIMGTRSNKDGQQVVYGQDVFIQICESSGPPLYLQCENFTVDTFGRHLSVRLSECPDIYCRFKFYHWNPQQRNKTVGTTFKPDTRVIIQHTASGRNLSVEPNQMMPTFFGPEIQVSCHTYRDSHKMETAENFWRIVTRPISDAFLLVRAAKGENIPMELFD</sequence>
<dbReference type="RefSeq" id="XP_028140597.1">
    <property type="nucleotide sequence ID" value="XM_028284796.1"/>
</dbReference>
<dbReference type="EnsemblMetazoa" id="XM_050643969.1">
    <property type="protein sequence ID" value="XP_050499926.1"/>
    <property type="gene ID" value="LOC126880187"/>
</dbReference>
<dbReference type="FunCoup" id="A0A6P7G0L3">
    <property type="interactions" value="21"/>
</dbReference>
<dbReference type="AlphaFoldDB" id="A0A6P7G0L3"/>
<name>A0A6P7G0L3_DIAVI</name>
<evidence type="ECO:0000313" key="3">
    <source>
        <dbReference type="RefSeq" id="XP_028140597.1"/>
    </source>
</evidence>
<dbReference type="Proteomes" id="UP001652700">
    <property type="component" value="Unplaced"/>
</dbReference>
<dbReference type="InterPro" id="IPR055325">
    <property type="entry name" value="CF161"/>
</dbReference>
<dbReference type="GO" id="GO:0031514">
    <property type="term" value="C:motile cilium"/>
    <property type="evidence" value="ECO:0007669"/>
    <property type="project" value="TreeGrafter"/>
</dbReference>
<evidence type="ECO:0000313" key="2">
    <source>
        <dbReference type="Proteomes" id="UP001652700"/>
    </source>
</evidence>
<dbReference type="OrthoDB" id="2126411at2759"/>
<reference evidence="1" key="2">
    <citation type="submission" date="2025-05" db="UniProtKB">
        <authorList>
            <consortium name="EnsemblMetazoa"/>
        </authorList>
    </citation>
    <scope>IDENTIFICATION</scope>
</reference>
<accession>A0A6P7G0L3</accession>
<dbReference type="PANTHER" id="PTHR24274:SF1">
    <property type="entry name" value="CILIA- AND FLAGELLA-ASSOCIATED PROTEIN 161"/>
    <property type="match status" value="1"/>
</dbReference>
<dbReference type="Pfam" id="PF24569">
    <property type="entry name" value="CFAP161"/>
    <property type="match status" value="2"/>
</dbReference>
<dbReference type="PANTHER" id="PTHR24274">
    <property type="entry name" value="CILIA- AND FLAGELLA-ASSOCIATED PROTEIN 161"/>
    <property type="match status" value="1"/>
</dbReference>
<keyword evidence="2" id="KW-1185">Reference proteome</keyword>